<reference evidence="1 2" key="1">
    <citation type="submission" date="2020-09" db="EMBL/GenBank/DDBJ databases">
        <title>Biosynthesis of the nuclear factor of activated T cells inhibitor NFAT-133 and its congeners in Streptomyces pactum.</title>
        <authorList>
            <person name="Zhou W."/>
            <person name="Posri P."/>
            <person name="Abugrain M.E."/>
            <person name="Weisberg A.J."/>
            <person name="Chang J.H."/>
            <person name="Mahmud T."/>
        </authorList>
    </citation>
    <scope>NUCLEOTIDE SEQUENCE [LARGE SCALE GENOMIC DNA]</scope>
    <source>
        <strain evidence="1 2">ATCC 27456</strain>
    </source>
</reference>
<keyword evidence="2" id="KW-1185">Reference proteome</keyword>
<evidence type="ECO:0008006" key="3">
    <source>
        <dbReference type="Google" id="ProtNLM"/>
    </source>
</evidence>
<dbReference type="EMBL" id="JACYXC010000001">
    <property type="protein sequence ID" value="MBH5334693.1"/>
    <property type="molecule type" value="Genomic_DNA"/>
</dbReference>
<evidence type="ECO:0000313" key="1">
    <source>
        <dbReference type="EMBL" id="MBH5334693.1"/>
    </source>
</evidence>
<accession>A0ABS0NHL5</accession>
<organism evidence="1 2">
    <name type="scientific">Streptomyces pactum</name>
    <dbReference type="NCBI Taxonomy" id="68249"/>
    <lineage>
        <taxon>Bacteria</taxon>
        <taxon>Bacillati</taxon>
        <taxon>Actinomycetota</taxon>
        <taxon>Actinomycetes</taxon>
        <taxon>Kitasatosporales</taxon>
        <taxon>Streptomycetaceae</taxon>
        <taxon>Streptomyces</taxon>
    </lineage>
</organism>
<name>A0ABS0NHL5_9ACTN</name>
<protein>
    <recommendedName>
        <fullName evidence="3">Gas vesicle protein</fullName>
    </recommendedName>
</protein>
<proteinExistence type="predicted"/>
<gene>
    <name evidence="1" type="ORF">IHE55_07760</name>
</gene>
<sequence length="115" mass="12821">MNAPDELLIDLINRTEIEGSGPRVTVVAHGTVITGRITPQQEWAARIAERLRDSDPEAERFAEDFEREAAEPRAYPPVFLHLRDCLVLSGARALPEPFGEVFRVSLQAVSAWGVR</sequence>
<evidence type="ECO:0000313" key="2">
    <source>
        <dbReference type="Proteomes" id="UP000807371"/>
    </source>
</evidence>
<dbReference type="RefSeq" id="WP_197988351.1">
    <property type="nucleotide sequence ID" value="NZ_JACYXC010000001.1"/>
</dbReference>
<comment type="caution">
    <text evidence="1">The sequence shown here is derived from an EMBL/GenBank/DDBJ whole genome shotgun (WGS) entry which is preliminary data.</text>
</comment>
<dbReference type="Proteomes" id="UP000807371">
    <property type="component" value="Unassembled WGS sequence"/>
</dbReference>